<evidence type="ECO:0000259" key="1">
    <source>
        <dbReference type="PROSITE" id="PS50832"/>
    </source>
</evidence>
<gene>
    <name evidence="3" type="ORF">UFOVP1123_91</name>
    <name evidence="4" type="ORF">UFOVP1239_59</name>
    <name evidence="5" type="ORF">UFOVP1484_95</name>
    <name evidence="6" type="ORF">UFOVP1577_101</name>
    <name evidence="2" type="ORF">UFOVP961_21</name>
</gene>
<dbReference type="EMBL" id="LR796912">
    <property type="protein sequence ID" value="CAB4174058.1"/>
    <property type="molecule type" value="Genomic_DNA"/>
</dbReference>
<reference evidence="2" key="1">
    <citation type="submission" date="2020-05" db="EMBL/GenBank/DDBJ databases">
        <authorList>
            <person name="Chiriac C."/>
            <person name="Salcher M."/>
            <person name="Ghai R."/>
            <person name="Kavagutti S V."/>
        </authorList>
    </citation>
    <scope>NUCLEOTIDE SEQUENCE</scope>
</reference>
<protein>
    <recommendedName>
        <fullName evidence="1">S1-like domain-containing protein</fullName>
    </recommendedName>
</protein>
<evidence type="ECO:0000313" key="5">
    <source>
        <dbReference type="EMBL" id="CAB4216148.1"/>
    </source>
</evidence>
<accession>A0A6J5PYC6</accession>
<organism evidence="2">
    <name type="scientific">uncultured Caudovirales phage</name>
    <dbReference type="NCBI Taxonomy" id="2100421"/>
    <lineage>
        <taxon>Viruses</taxon>
        <taxon>Duplodnaviria</taxon>
        <taxon>Heunggongvirae</taxon>
        <taxon>Uroviricota</taxon>
        <taxon>Caudoviricetes</taxon>
        <taxon>Peduoviridae</taxon>
        <taxon>Maltschvirus</taxon>
        <taxon>Maltschvirus maltsch</taxon>
    </lineage>
</organism>
<dbReference type="EMBL" id="LR797194">
    <property type="protein sequence ID" value="CAB4193316.1"/>
    <property type="molecule type" value="Genomic_DNA"/>
</dbReference>
<dbReference type="EMBL" id="LR797079">
    <property type="protein sequence ID" value="CAB4185535.1"/>
    <property type="molecule type" value="Genomic_DNA"/>
</dbReference>
<dbReference type="GO" id="GO:0003723">
    <property type="term" value="F:RNA binding"/>
    <property type="evidence" value="ECO:0007669"/>
    <property type="project" value="InterPro"/>
</dbReference>
<evidence type="ECO:0000313" key="2">
    <source>
        <dbReference type="EMBL" id="CAB4174058.1"/>
    </source>
</evidence>
<name>A0A6J5PYC6_9CAUD</name>
<proteinExistence type="predicted"/>
<evidence type="ECO:0000313" key="6">
    <source>
        <dbReference type="EMBL" id="CAB5230775.1"/>
    </source>
</evidence>
<dbReference type="EMBL" id="LR798422">
    <property type="protein sequence ID" value="CAB5230775.1"/>
    <property type="molecule type" value="Genomic_DNA"/>
</dbReference>
<sequence length="391" mass="40140">MWSLIQPISGITNTVIIPTDGMITVSKPDGVEVLAYVNGQLTTPITQFWGGTGNSVYFEVKDTSGAIGTVVIKYGDSVSTIEVPAAILSTGTVVKTSAESTNIMEDTTMTPQDTLNLFGNVGQGGGAMGTGLGAGLVGGLLGTALFGRRGLGGLGDEGGGVAPVTLQGVESVVNNSAIMSQLADIKAAIPLAEGQAQLALAGAQMDISNRVTSSTGSVIASIGSFESNIMANLNMQTQINQKGFSDNAAVTVAGANANMIAIKDASVLAERNSWTLNQAITADGDKTRALIQSIDKSNDSRLITTLANEISELRNEGRLSTATGNITISNNNNANAIAQQQQAQQQQQQLAVLAANVSALYSQNQHIQQGILNIGSGTVLGTQTAANTRVS</sequence>
<evidence type="ECO:0000313" key="4">
    <source>
        <dbReference type="EMBL" id="CAB4193316.1"/>
    </source>
</evidence>
<evidence type="ECO:0000313" key="3">
    <source>
        <dbReference type="EMBL" id="CAB4185535.1"/>
    </source>
</evidence>
<feature type="domain" description="S1-like" evidence="1">
    <location>
        <begin position="20"/>
        <end position="75"/>
    </location>
</feature>
<dbReference type="PROSITE" id="PS50832">
    <property type="entry name" value="S1_IF1_TYPE"/>
    <property type="match status" value="1"/>
</dbReference>
<dbReference type="EMBL" id="LR797435">
    <property type="protein sequence ID" value="CAB4216148.1"/>
    <property type="molecule type" value="Genomic_DNA"/>
</dbReference>
<dbReference type="InterPro" id="IPR006196">
    <property type="entry name" value="RNA-binding_domain_S1_IF1"/>
</dbReference>